<dbReference type="PANTHER" id="PTHR24291">
    <property type="entry name" value="CYTOCHROME P450 FAMILY 4"/>
    <property type="match status" value="1"/>
</dbReference>
<evidence type="ECO:0000313" key="4">
    <source>
        <dbReference type="Proteomes" id="UP001164746"/>
    </source>
</evidence>
<comment type="similarity">
    <text evidence="1 2">Belongs to the cytochrome P450 family.</text>
</comment>
<dbReference type="InterPro" id="IPR050196">
    <property type="entry name" value="Cytochrome_P450_Monoox"/>
</dbReference>
<keyword evidence="2" id="KW-0349">Heme</keyword>
<dbReference type="EMBL" id="CP111017">
    <property type="protein sequence ID" value="WAR08011.1"/>
    <property type="molecule type" value="Genomic_DNA"/>
</dbReference>
<dbReference type="InterPro" id="IPR036396">
    <property type="entry name" value="Cyt_P450_sf"/>
</dbReference>
<dbReference type="PRINTS" id="PR00385">
    <property type="entry name" value="P450"/>
</dbReference>
<dbReference type="PROSITE" id="PS00086">
    <property type="entry name" value="CYTOCHROME_P450"/>
    <property type="match status" value="1"/>
</dbReference>
<keyword evidence="2" id="KW-0560">Oxidoreductase</keyword>
<proteinExistence type="inferred from homology"/>
<evidence type="ECO:0000313" key="3">
    <source>
        <dbReference type="EMBL" id="WAR08011.1"/>
    </source>
</evidence>
<keyword evidence="2" id="KW-0503">Monooxygenase</keyword>
<name>A0ABY7EGT4_MYAAR</name>
<sequence>MSGCIKGSKDYVQYGMEMYKTGCKLFCIWLGPNPVVCVNHPDTFKQLIGEGLLISDGWKWERIRKLLTPAFHFSILTGYVDIMNSASDDFQEKVIENMSASPLVDIYPLVSRMTLDTMMKCSLSFDGSMQAKMNEEYVKAVQRMGTLLREHPLEVGHSDGKRRLDFLDILLSAKDEQGRGLDRQEIQDEVDTFTFEGHDTTASALAWGIYALGQYPDIQEKVYEDAKSVVGSKKHVDPGDLHAFKYIPIYIKEVLRYYTPVPVISRKSPNTIVLDGLEIPPGSRVDVPIYIMHHNPAIWKNPEDFRPERFSDKQKVEHEVFGFAPFSAGSRNCIGQVFALNELKISLAKFVNRFEVRPDPGHKPDMLWDMITRSTTGLKVCLKERSNRRQC</sequence>
<dbReference type="PANTHER" id="PTHR24291:SF201">
    <property type="entry name" value="CYTOCHROME P450, FAMILY 4, SUBFAMILY B, POLYPEPTIDE 7"/>
    <property type="match status" value="1"/>
</dbReference>
<dbReference type="Pfam" id="PF00067">
    <property type="entry name" value="p450"/>
    <property type="match status" value="2"/>
</dbReference>
<accession>A0ABY7EGT4</accession>
<reference evidence="3" key="1">
    <citation type="submission" date="2022-11" db="EMBL/GenBank/DDBJ databases">
        <title>Centuries of genome instability and evolution in soft-shell clam transmissible cancer (bioRxiv).</title>
        <authorList>
            <person name="Hart S.F.M."/>
            <person name="Yonemitsu M.A."/>
            <person name="Giersch R.M."/>
            <person name="Beal B.F."/>
            <person name="Arriagada G."/>
            <person name="Davis B.W."/>
            <person name="Ostrander E.A."/>
            <person name="Goff S.P."/>
            <person name="Metzger M.J."/>
        </authorList>
    </citation>
    <scope>NUCLEOTIDE SEQUENCE</scope>
    <source>
        <strain evidence="3">MELC-2E11</strain>
        <tissue evidence="3">Siphon/mantle</tissue>
    </source>
</reference>
<keyword evidence="2" id="KW-0479">Metal-binding</keyword>
<dbReference type="InterPro" id="IPR002401">
    <property type="entry name" value="Cyt_P450_E_grp-I"/>
</dbReference>
<evidence type="ECO:0000256" key="2">
    <source>
        <dbReference type="RuleBase" id="RU000461"/>
    </source>
</evidence>
<protein>
    <submittedName>
        <fullName evidence="3">CP4A2-like protein</fullName>
    </submittedName>
</protein>
<evidence type="ECO:0000256" key="1">
    <source>
        <dbReference type="ARBA" id="ARBA00010617"/>
    </source>
</evidence>
<dbReference type="Gene3D" id="1.10.630.10">
    <property type="entry name" value="Cytochrome P450"/>
    <property type="match status" value="2"/>
</dbReference>
<dbReference type="SUPFAM" id="SSF48264">
    <property type="entry name" value="Cytochrome P450"/>
    <property type="match status" value="1"/>
</dbReference>
<keyword evidence="4" id="KW-1185">Reference proteome</keyword>
<keyword evidence="2" id="KW-0408">Iron</keyword>
<dbReference type="InterPro" id="IPR017972">
    <property type="entry name" value="Cyt_P450_CS"/>
</dbReference>
<organism evidence="3 4">
    <name type="scientific">Mya arenaria</name>
    <name type="common">Soft-shell clam</name>
    <dbReference type="NCBI Taxonomy" id="6604"/>
    <lineage>
        <taxon>Eukaryota</taxon>
        <taxon>Metazoa</taxon>
        <taxon>Spiralia</taxon>
        <taxon>Lophotrochozoa</taxon>
        <taxon>Mollusca</taxon>
        <taxon>Bivalvia</taxon>
        <taxon>Autobranchia</taxon>
        <taxon>Heteroconchia</taxon>
        <taxon>Euheterodonta</taxon>
        <taxon>Imparidentia</taxon>
        <taxon>Neoheterodontei</taxon>
        <taxon>Myida</taxon>
        <taxon>Myoidea</taxon>
        <taxon>Myidae</taxon>
        <taxon>Mya</taxon>
    </lineage>
</organism>
<dbReference type="PRINTS" id="PR00463">
    <property type="entry name" value="EP450I"/>
</dbReference>
<gene>
    <name evidence="3" type="ORF">MAR_017969</name>
</gene>
<dbReference type="InterPro" id="IPR001128">
    <property type="entry name" value="Cyt_P450"/>
</dbReference>
<dbReference type="Proteomes" id="UP001164746">
    <property type="component" value="Chromosome 6"/>
</dbReference>